<dbReference type="EMBL" id="CP074694">
    <property type="protein sequence ID" value="QVL30111.1"/>
    <property type="molecule type" value="Genomic_DNA"/>
</dbReference>
<gene>
    <name evidence="1" type="ORF">KIH39_14715</name>
</gene>
<organism evidence="1 2">
    <name type="scientific">Telmatocola sphagniphila</name>
    <dbReference type="NCBI Taxonomy" id="1123043"/>
    <lineage>
        <taxon>Bacteria</taxon>
        <taxon>Pseudomonadati</taxon>
        <taxon>Planctomycetota</taxon>
        <taxon>Planctomycetia</taxon>
        <taxon>Gemmatales</taxon>
        <taxon>Gemmataceae</taxon>
    </lineage>
</organism>
<sequence length="54" mass="6113">MRFRPVVLLSLWTLLIGPVLAMPTPWSGSKTQALQPITTLEKPIHIPHISELRK</sequence>
<dbReference type="RefSeq" id="WP_213493995.1">
    <property type="nucleotide sequence ID" value="NZ_CP074694.1"/>
</dbReference>
<evidence type="ECO:0000313" key="1">
    <source>
        <dbReference type="EMBL" id="QVL30111.1"/>
    </source>
</evidence>
<dbReference type="AlphaFoldDB" id="A0A8E6B2X2"/>
<name>A0A8E6B2X2_9BACT</name>
<proteinExistence type="predicted"/>
<keyword evidence="2" id="KW-1185">Reference proteome</keyword>
<dbReference type="KEGG" id="tsph:KIH39_14715"/>
<reference evidence="1" key="1">
    <citation type="submission" date="2021-05" db="EMBL/GenBank/DDBJ databases">
        <title>Complete genome sequence of the cellulolytic planctomycete Telmatocola sphagniphila SP2T and characterization of the first cellulase from planctomycetes.</title>
        <authorList>
            <person name="Rakitin A.L."/>
            <person name="Beletsky A.V."/>
            <person name="Naumoff D.G."/>
            <person name="Kulichevskaya I.S."/>
            <person name="Mardanov A.V."/>
            <person name="Ravin N.V."/>
            <person name="Dedysh S.N."/>
        </authorList>
    </citation>
    <scope>NUCLEOTIDE SEQUENCE</scope>
    <source>
        <strain evidence="1">SP2T</strain>
    </source>
</reference>
<accession>A0A8E6B2X2</accession>
<dbReference type="Proteomes" id="UP000676194">
    <property type="component" value="Chromosome"/>
</dbReference>
<evidence type="ECO:0000313" key="2">
    <source>
        <dbReference type="Proteomes" id="UP000676194"/>
    </source>
</evidence>
<protein>
    <submittedName>
        <fullName evidence="1">Uncharacterized protein</fullName>
    </submittedName>
</protein>